<sequence>MTFDFATKPLDRGVFKSLKSALNKACHFYMKTNPTRKITKQQFGKLLAVAWSEAATIDNAVSSLRATGILPYNLEAIPEHAYSVFDAAKSSIGTVPPPPDSSKLSNVVTEPMAEHLPDP</sequence>
<comment type="caution">
    <text evidence="2">The sequence shown here is derived from an EMBL/GenBank/DDBJ whole genome shotgun (WGS) entry which is preliminary data.</text>
</comment>
<feature type="region of interest" description="Disordered" evidence="1">
    <location>
        <begin position="94"/>
        <end position="119"/>
    </location>
</feature>
<dbReference type="AlphaFoldDB" id="A0ABD2NKG2"/>
<dbReference type="EMBL" id="JABFTP020000124">
    <property type="protein sequence ID" value="KAL3279150.1"/>
    <property type="molecule type" value="Genomic_DNA"/>
</dbReference>
<evidence type="ECO:0000256" key="1">
    <source>
        <dbReference type="SAM" id="MobiDB-lite"/>
    </source>
</evidence>
<reference evidence="2 3" key="1">
    <citation type="journal article" date="2021" name="BMC Biol.">
        <title>Horizontally acquired antibacterial genes associated with adaptive radiation of ladybird beetles.</title>
        <authorList>
            <person name="Li H.S."/>
            <person name="Tang X.F."/>
            <person name="Huang Y.H."/>
            <person name="Xu Z.Y."/>
            <person name="Chen M.L."/>
            <person name="Du X.Y."/>
            <person name="Qiu B.Y."/>
            <person name="Chen P.T."/>
            <person name="Zhang W."/>
            <person name="Slipinski A."/>
            <person name="Escalona H.E."/>
            <person name="Waterhouse R.M."/>
            <person name="Zwick A."/>
            <person name="Pang H."/>
        </authorList>
    </citation>
    <scope>NUCLEOTIDE SEQUENCE [LARGE SCALE GENOMIC DNA]</scope>
    <source>
        <strain evidence="2">SYSU2018</strain>
    </source>
</reference>
<accession>A0ABD2NKG2</accession>
<proteinExistence type="predicted"/>
<gene>
    <name evidence="2" type="ORF">HHI36_016664</name>
</gene>
<keyword evidence="3" id="KW-1185">Reference proteome</keyword>
<organism evidence="2 3">
    <name type="scientific">Cryptolaemus montrouzieri</name>
    <dbReference type="NCBI Taxonomy" id="559131"/>
    <lineage>
        <taxon>Eukaryota</taxon>
        <taxon>Metazoa</taxon>
        <taxon>Ecdysozoa</taxon>
        <taxon>Arthropoda</taxon>
        <taxon>Hexapoda</taxon>
        <taxon>Insecta</taxon>
        <taxon>Pterygota</taxon>
        <taxon>Neoptera</taxon>
        <taxon>Endopterygota</taxon>
        <taxon>Coleoptera</taxon>
        <taxon>Polyphaga</taxon>
        <taxon>Cucujiformia</taxon>
        <taxon>Coccinelloidea</taxon>
        <taxon>Coccinellidae</taxon>
        <taxon>Scymninae</taxon>
        <taxon>Scymnini</taxon>
        <taxon>Cryptolaemus</taxon>
    </lineage>
</organism>
<name>A0ABD2NKG2_9CUCU</name>
<evidence type="ECO:0000313" key="3">
    <source>
        <dbReference type="Proteomes" id="UP001516400"/>
    </source>
</evidence>
<protein>
    <submittedName>
        <fullName evidence="2">Uncharacterized protein</fullName>
    </submittedName>
</protein>
<dbReference type="Proteomes" id="UP001516400">
    <property type="component" value="Unassembled WGS sequence"/>
</dbReference>
<evidence type="ECO:0000313" key="2">
    <source>
        <dbReference type="EMBL" id="KAL3279150.1"/>
    </source>
</evidence>